<dbReference type="UniPathway" id="UPA00554">
    <property type="reaction ID" value="UER00611"/>
</dbReference>
<evidence type="ECO:0000256" key="4">
    <source>
        <dbReference type="ARBA" id="ARBA00023002"/>
    </source>
</evidence>
<comment type="function">
    <text evidence="7">Catalyzes the conversion of lactate to pyruvate.</text>
</comment>
<dbReference type="AlphaFoldDB" id="A0A1Q2CW82"/>
<dbReference type="InterPro" id="IPR015955">
    <property type="entry name" value="Lactate_DH/Glyco_Ohase_4_C"/>
</dbReference>
<evidence type="ECO:0000313" key="13">
    <source>
        <dbReference type="EMBL" id="AQP50382.1"/>
    </source>
</evidence>
<feature type="binding site" evidence="7">
    <location>
        <begin position="134"/>
        <end position="137"/>
    </location>
    <ligand>
        <name>substrate</name>
    </ligand>
</feature>
<dbReference type="NCBIfam" id="TIGR01771">
    <property type="entry name" value="L-LDH-NAD"/>
    <property type="match status" value="1"/>
</dbReference>
<dbReference type="Proteomes" id="UP000188235">
    <property type="component" value="Chromosome"/>
</dbReference>
<comment type="subunit">
    <text evidence="7">Homotetramer.</text>
</comment>
<feature type="binding site" evidence="9">
    <location>
        <begin position="23"/>
        <end position="28"/>
    </location>
    <ligand>
        <name>NAD(+)</name>
        <dbReference type="ChEBI" id="CHEBI:57540"/>
    </ligand>
</feature>
<feature type="binding site" evidence="7">
    <location>
        <begin position="162"/>
        <end position="165"/>
    </location>
    <ligand>
        <name>substrate</name>
    </ligand>
</feature>
<dbReference type="STRING" id="399497.BW733_05610"/>
<keyword evidence="7" id="KW-0597">Phosphoprotein</keyword>
<feature type="binding site" evidence="7">
    <location>
        <position position="96"/>
    </location>
    <ligand>
        <name>substrate</name>
    </ligand>
</feature>
<dbReference type="PANTHER" id="PTHR43128:SF16">
    <property type="entry name" value="L-LACTATE DEHYDROGENASE"/>
    <property type="match status" value="1"/>
</dbReference>
<gene>
    <name evidence="7" type="primary">ldh</name>
    <name evidence="13" type="ORF">BW733_05610</name>
</gene>
<feature type="domain" description="Lactate/malate dehydrogenase C-terminal" evidence="12">
    <location>
        <begin position="159"/>
        <end position="318"/>
    </location>
</feature>
<feature type="binding site" evidence="7 9">
    <location>
        <position position="48"/>
    </location>
    <ligand>
        <name>NAD(+)</name>
        <dbReference type="ChEBI" id="CHEBI:57540"/>
    </ligand>
</feature>
<keyword evidence="14" id="KW-1185">Reference proteome</keyword>
<feature type="binding site" evidence="7">
    <location>
        <position position="157"/>
    </location>
    <ligand>
        <name>NAD(+)</name>
        <dbReference type="ChEBI" id="CHEBI:57540"/>
    </ligand>
</feature>
<evidence type="ECO:0000313" key="14">
    <source>
        <dbReference type="Proteomes" id="UP000188235"/>
    </source>
</evidence>
<evidence type="ECO:0000256" key="10">
    <source>
        <dbReference type="SAM" id="Phobius"/>
    </source>
</evidence>
<keyword evidence="7" id="KW-0963">Cytoplasm</keyword>
<evidence type="ECO:0000256" key="3">
    <source>
        <dbReference type="ARBA" id="ARBA00012967"/>
    </source>
</evidence>
<keyword evidence="4 7" id="KW-0560">Oxidoreductase</keyword>
<evidence type="ECO:0000256" key="1">
    <source>
        <dbReference type="ARBA" id="ARBA00004843"/>
    </source>
</evidence>
<dbReference type="Gene3D" id="3.90.110.10">
    <property type="entry name" value="Lactate dehydrogenase/glycoside hydrolase, family 4, C-terminal"/>
    <property type="match status" value="1"/>
</dbReference>
<accession>A0A1Q2CW82</accession>
<dbReference type="SUPFAM" id="SSF56327">
    <property type="entry name" value="LDH C-terminal domain-like"/>
    <property type="match status" value="1"/>
</dbReference>
<dbReference type="InterPro" id="IPR022383">
    <property type="entry name" value="Lactate/malate_DH_C"/>
</dbReference>
<keyword evidence="10" id="KW-0812">Transmembrane</keyword>
<dbReference type="OrthoDB" id="9802969at2"/>
<comment type="activity regulation">
    <text evidence="7">Allosterically activated by fructose 1,6-bisphosphate (FBP).</text>
</comment>
<dbReference type="PIRSF" id="PIRSF000102">
    <property type="entry name" value="Lac_mal_DH"/>
    <property type="match status" value="1"/>
</dbReference>
<dbReference type="InterPro" id="IPR001557">
    <property type="entry name" value="L-lactate/malate_DH"/>
</dbReference>
<dbReference type="Gene3D" id="3.40.50.720">
    <property type="entry name" value="NAD(P)-binding Rossmann-like Domain"/>
    <property type="match status" value="1"/>
</dbReference>
<feature type="active site" description="Proton acceptor" evidence="7 8">
    <location>
        <position position="189"/>
    </location>
</feature>
<evidence type="ECO:0000256" key="9">
    <source>
        <dbReference type="PIRSR" id="PIRSR000102-3"/>
    </source>
</evidence>
<reference evidence="13 14" key="1">
    <citation type="journal article" date="2008" name="Int. J. Syst. Evol. Microbiol.">
        <title>Tessaracoccus flavescens sp. nov., isolated from marine sediment.</title>
        <authorList>
            <person name="Lee D.W."/>
            <person name="Lee S.D."/>
        </authorList>
    </citation>
    <scope>NUCLEOTIDE SEQUENCE [LARGE SCALE GENOMIC DNA]</scope>
    <source>
        <strain evidence="13 14">SST-39T</strain>
    </source>
</reference>
<feature type="binding site" evidence="7">
    <location>
        <position position="102"/>
    </location>
    <ligand>
        <name>substrate</name>
    </ligand>
</feature>
<evidence type="ECO:0000256" key="5">
    <source>
        <dbReference type="ARBA" id="ARBA00023027"/>
    </source>
</evidence>
<feature type="transmembrane region" description="Helical" evidence="10">
    <location>
        <begin position="21"/>
        <end position="41"/>
    </location>
</feature>
<dbReference type="PRINTS" id="PR00086">
    <property type="entry name" value="LLDHDRGNASE"/>
</dbReference>
<dbReference type="PANTHER" id="PTHR43128">
    <property type="entry name" value="L-2-HYDROXYCARBOXYLATE DEHYDROGENASE (NAD(P)(+))"/>
    <property type="match status" value="1"/>
</dbReference>
<dbReference type="EMBL" id="CP019607">
    <property type="protein sequence ID" value="AQP50382.1"/>
    <property type="molecule type" value="Genomic_DNA"/>
</dbReference>
<feature type="binding site" evidence="7">
    <location>
        <position position="27"/>
    </location>
    <ligand>
        <name>NAD(+)</name>
        <dbReference type="ChEBI" id="CHEBI:57540"/>
    </ligand>
</feature>
<dbReference type="KEGG" id="tfa:BW733_05610"/>
<dbReference type="HAMAP" id="MF_00488">
    <property type="entry name" value="Lactate_dehydrog"/>
    <property type="match status" value="1"/>
</dbReference>
<evidence type="ECO:0000256" key="6">
    <source>
        <dbReference type="ARBA" id="ARBA00049258"/>
    </source>
</evidence>
<evidence type="ECO:0000256" key="2">
    <source>
        <dbReference type="ARBA" id="ARBA00006054"/>
    </source>
</evidence>
<dbReference type="InterPro" id="IPR036291">
    <property type="entry name" value="NAD(P)-bd_dom_sf"/>
</dbReference>
<feature type="modified residue" description="Phosphotyrosine" evidence="7">
    <location>
        <position position="234"/>
    </location>
</feature>
<feature type="binding site" evidence="7">
    <location>
        <position position="243"/>
    </location>
    <ligand>
        <name>substrate</name>
    </ligand>
</feature>
<keyword evidence="10" id="KW-0472">Membrane</keyword>
<dbReference type="CDD" id="cd05292">
    <property type="entry name" value="LDH_2"/>
    <property type="match status" value="1"/>
</dbReference>
<dbReference type="EC" id="1.1.1.27" evidence="3 7"/>
<dbReference type="GO" id="GO:0004459">
    <property type="term" value="F:L-lactate dehydrogenase (NAD+) activity"/>
    <property type="evidence" value="ECO:0007669"/>
    <property type="project" value="UniProtKB-UniRule"/>
</dbReference>
<dbReference type="GO" id="GO:0006089">
    <property type="term" value="P:lactate metabolic process"/>
    <property type="evidence" value="ECO:0007669"/>
    <property type="project" value="TreeGrafter"/>
</dbReference>
<feature type="binding site" evidence="7">
    <location>
        <position position="53"/>
    </location>
    <ligand>
        <name>NAD(+)</name>
        <dbReference type="ChEBI" id="CHEBI:57540"/>
    </ligand>
</feature>
<comment type="similarity">
    <text evidence="2 7">Belongs to the LDH/MDH superfamily. LDH family.</text>
</comment>
<evidence type="ECO:0000259" key="11">
    <source>
        <dbReference type="Pfam" id="PF00056"/>
    </source>
</evidence>
<dbReference type="SUPFAM" id="SSF51735">
    <property type="entry name" value="NAD(P)-binding Rossmann-fold domains"/>
    <property type="match status" value="1"/>
</dbReference>
<evidence type="ECO:0000259" key="12">
    <source>
        <dbReference type="Pfam" id="PF02866"/>
    </source>
</evidence>
<dbReference type="GO" id="GO:0005737">
    <property type="term" value="C:cytoplasm"/>
    <property type="evidence" value="ECO:0007669"/>
    <property type="project" value="UniProtKB-SubCell"/>
</dbReference>
<dbReference type="InterPro" id="IPR011304">
    <property type="entry name" value="L-lactate_DH"/>
</dbReference>
<feature type="binding site" evidence="7">
    <location>
        <position position="167"/>
    </location>
    <ligand>
        <name>beta-D-fructose 1,6-bisphosphate</name>
        <dbReference type="ChEBI" id="CHEBI:32966"/>
        <note>allosteric activator</note>
    </ligand>
</feature>
<organism evidence="13 14">
    <name type="scientific">Tessaracoccus flavescens</name>
    <dbReference type="NCBI Taxonomy" id="399497"/>
    <lineage>
        <taxon>Bacteria</taxon>
        <taxon>Bacillati</taxon>
        <taxon>Actinomycetota</taxon>
        <taxon>Actinomycetes</taxon>
        <taxon>Propionibacteriales</taxon>
        <taxon>Propionibacteriaceae</taxon>
        <taxon>Tessaracoccus</taxon>
    </lineage>
</organism>
<comment type="catalytic activity">
    <reaction evidence="6 7">
        <text>(S)-lactate + NAD(+) = pyruvate + NADH + H(+)</text>
        <dbReference type="Rhea" id="RHEA:23444"/>
        <dbReference type="ChEBI" id="CHEBI:15361"/>
        <dbReference type="ChEBI" id="CHEBI:15378"/>
        <dbReference type="ChEBI" id="CHEBI:16651"/>
        <dbReference type="ChEBI" id="CHEBI:57540"/>
        <dbReference type="ChEBI" id="CHEBI:57945"/>
        <dbReference type="EC" id="1.1.1.27"/>
    </reaction>
</comment>
<keyword evidence="10" id="KW-1133">Transmembrane helix</keyword>
<sequence>MRREDWEEPHVKKRSGSKLSVVGAGAVGTSLAYAALIRGAASEVALMDINEKKVRAEALDMAHGSQFLPPAKIEGSDDVAVTANSDIVVIAAGAKQQPGETRMDLAEKTVSLMKKIVPGLVEQSPEAVFMLVTNPVDVTTQAVLKISGLPDGQVFGSGTVLDSSRLRWLVAQECDVAMSNVHAYICGEHGDSEIPLWSTSTIGGVPLRQWEEQTGQLSFQRRKEIAERVVGAAYEVIEGKGATNYAIGLAGTRIIQAVLRDEHLVLPVSSMLHNWHGISGVCMSVPQIVGREGVIKPLELPVSAQELVGLQNSADHIRTVAASLGF</sequence>
<feature type="domain" description="Lactate/malate dehydrogenase N-terminal" evidence="11">
    <location>
        <begin position="18"/>
        <end position="156"/>
    </location>
</feature>
<comment type="caution">
    <text evidence="7">Lacks conserved residue(s) required for the propagation of feature annotation.</text>
</comment>
<dbReference type="GO" id="GO:0006096">
    <property type="term" value="P:glycolytic process"/>
    <property type="evidence" value="ECO:0007669"/>
    <property type="project" value="UniProtKB-UniRule"/>
</dbReference>
<dbReference type="InterPro" id="IPR001236">
    <property type="entry name" value="Lactate/malate_DH_N"/>
</dbReference>
<keyword evidence="7" id="KW-0021">Allosteric enzyme</keyword>
<keyword evidence="5 7" id="KW-0520">NAD</keyword>
<dbReference type="Pfam" id="PF00056">
    <property type="entry name" value="Ldh_1_N"/>
    <property type="match status" value="1"/>
</dbReference>
<protein>
    <recommendedName>
        <fullName evidence="3 7">L-lactate dehydrogenase</fullName>
        <shortName evidence="7">L-LDH</shortName>
        <ecNumber evidence="3 7">1.1.1.27</ecNumber>
    </recommendedName>
</protein>
<evidence type="ECO:0000256" key="8">
    <source>
        <dbReference type="PIRSR" id="PIRSR000102-1"/>
    </source>
</evidence>
<feature type="binding site" evidence="7">
    <location>
        <begin position="93"/>
        <end position="94"/>
    </location>
    <ligand>
        <name>NAD(+)</name>
        <dbReference type="ChEBI" id="CHEBI:57540"/>
    </ligand>
</feature>
<evidence type="ECO:0000256" key="7">
    <source>
        <dbReference type="HAMAP-Rule" id="MF_00488"/>
    </source>
</evidence>
<proteinExistence type="inferred from homology"/>
<feature type="binding site" evidence="7">
    <location>
        <position position="182"/>
    </location>
    <ligand>
        <name>beta-D-fructose 1,6-bisphosphate</name>
        <dbReference type="ChEBI" id="CHEBI:32966"/>
        <note>allosteric activator</note>
    </ligand>
</feature>
<dbReference type="Pfam" id="PF02866">
    <property type="entry name" value="Ldh_1_C"/>
    <property type="match status" value="1"/>
</dbReference>
<comment type="pathway">
    <text evidence="1 7">Fermentation; pyruvate fermentation to lactate; (S)-lactate from pyruvate: step 1/1.</text>
</comment>
<feature type="binding site" evidence="7 9">
    <location>
        <begin position="132"/>
        <end position="134"/>
    </location>
    <ligand>
        <name>NAD(+)</name>
        <dbReference type="ChEBI" id="CHEBI:57540"/>
    </ligand>
</feature>
<comment type="subcellular location">
    <subcellularLocation>
        <location evidence="7">Cytoplasm</location>
    </subcellularLocation>
</comment>
<name>A0A1Q2CW82_9ACTN</name>